<dbReference type="Proteomes" id="UP000756346">
    <property type="component" value="Unassembled WGS sequence"/>
</dbReference>
<feature type="compositionally biased region" description="Pro residues" evidence="1">
    <location>
        <begin position="33"/>
        <end position="46"/>
    </location>
</feature>
<dbReference type="InterPro" id="IPR013087">
    <property type="entry name" value="Znf_C2H2_type"/>
</dbReference>
<gene>
    <name evidence="3" type="ORF">B0I36DRAFT_329388</name>
</gene>
<feature type="region of interest" description="Disordered" evidence="1">
    <location>
        <begin position="1"/>
        <end position="46"/>
    </location>
</feature>
<dbReference type="OrthoDB" id="5388486at2759"/>
<dbReference type="Gene3D" id="3.30.160.60">
    <property type="entry name" value="Classic Zinc Finger"/>
    <property type="match status" value="1"/>
</dbReference>
<feature type="domain" description="C2H2-type" evidence="2">
    <location>
        <begin position="626"/>
        <end position="653"/>
    </location>
</feature>
<dbReference type="GeneID" id="70184257"/>
<evidence type="ECO:0000313" key="3">
    <source>
        <dbReference type="EMBL" id="KAH7025896.1"/>
    </source>
</evidence>
<dbReference type="SMART" id="SM00355">
    <property type="entry name" value="ZnF_C2H2"/>
    <property type="match status" value="4"/>
</dbReference>
<evidence type="ECO:0000313" key="4">
    <source>
        <dbReference type="Proteomes" id="UP000756346"/>
    </source>
</evidence>
<feature type="domain" description="C2H2-type" evidence="2">
    <location>
        <begin position="732"/>
        <end position="759"/>
    </location>
</feature>
<feature type="compositionally biased region" description="Polar residues" evidence="1">
    <location>
        <begin position="486"/>
        <end position="503"/>
    </location>
</feature>
<dbReference type="EMBL" id="JAGTJQ010000008">
    <property type="protein sequence ID" value="KAH7025896.1"/>
    <property type="molecule type" value="Genomic_DNA"/>
</dbReference>
<protein>
    <recommendedName>
        <fullName evidence="2">C2H2-type domain-containing protein</fullName>
    </recommendedName>
</protein>
<dbReference type="InterPro" id="IPR039970">
    <property type="entry name" value="TF_Grauzone"/>
</dbReference>
<feature type="region of interest" description="Disordered" evidence="1">
    <location>
        <begin position="554"/>
        <end position="602"/>
    </location>
</feature>
<organism evidence="3 4">
    <name type="scientific">Microdochium trichocladiopsis</name>
    <dbReference type="NCBI Taxonomy" id="1682393"/>
    <lineage>
        <taxon>Eukaryota</taxon>
        <taxon>Fungi</taxon>
        <taxon>Dikarya</taxon>
        <taxon>Ascomycota</taxon>
        <taxon>Pezizomycotina</taxon>
        <taxon>Sordariomycetes</taxon>
        <taxon>Xylariomycetidae</taxon>
        <taxon>Xylariales</taxon>
        <taxon>Microdochiaceae</taxon>
        <taxon>Microdochium</taxon>
    </lineage>
</organism>
<keyword evidence="4" id="KW-1185">Reference proteome</keyword>
<dbReference type="AlphaFoldDB" id="A0A9P8XZT6"/>
<dbReference type="PANTHER" id="PTHR23225:SF2">
    <property type="entry name" value="AT09679P-RELATED"/>
    <property type="match status" value="1"/>
</dbReference>
<comment type="caution">
    <text evidence="3">The sequence shown here is derived from an EMBL/GenBank/DDBJ whole genome shotgun (WGS) entry which is preliminary data.</text>
</comment>
<dbReference type="GO" id="GO:0003700">
    <property type="term" value="F:DNA-binding transcription factor activity"/>
    <property type="evidence" value="ECO:0007669"/>
    <property type="project" value="InterPro"/>
</dbReference>
<feature type="domain" description="C2H2-type" evidence="2">
    <location>
        <begin position="598"/>
        <end position="622"/>
    </location>
</feature>
<sequence>MEPAAKKRRLAPKVEAQGSPTPAHYAYESPSAVVPPPPAQDASLPPPPERLEFESFARHLQDAAMLISRQTQKSLHTRASVLMLRWEGSGADTPEADTDTLEHLLRDRYGYATHRYNIPNSSKASLKLGVRIQSFLESQGPEHLLIVYYAGHSVMGADNELHWTSEIRDDAPRIVWKGLRCLFEESSSDILFLFDTYAAYEAPFQHSASVQDVLACGTIDSKPRAHVAHSFTVQLADAFYRLSGERAFTPEHLFHYIVIQRRHELAHATDFPNGTGRLDFQHDHLPLLYKLAAGTGRSLTLTPLPLPDTSSGNQSEGDTAKGFEDAIIRPSMVAGLTFDEQRVLVCTTYVGEASPDMSSFHNWLKQRAGDVSTISVEGMFLGPPTMLLISMPMSVWNIVQHDKVCCYLGYVSSHNMTHLYERLIQSPAIKTAVAEDMEAGRVLLAARHSATANHTGQRHDASSKTSQVLPETPVRLNERLDPHSLPRSNSARKPLYTHSSSRPAKSARPDPEDSAEMKEAAEQLSALSHMRHLSDDAGQASSPLGDHRAKRDFDVVTPDTSSTSIVPEINSAGGHDSTPSKGKQQRRSLTKQLPRQETRCDHCSHAPFKDTSSLRKHIAAAHTRPFPCAFSFAGCSSTFGSKNEWKRHIASQHLCLTYYRCTACPQSASEGKGNEFNRKDLFTQHLRRMHAPFAIKKALTKGDSKLQIEWETHVKEMQQSCLVVRRRPPQRSACPKPDCASVFEGPTSWDEWTEHVGRHMEKSEAGRLNVDPLLAQWALDEGVIERRADGEYRLLNGMGSSSPVEGGGGGSGIVSINHTTEVYHREAKEQANDVAQLDHGKQHERDEEYNHVGKHDYKDDLENERTIVAASTLSTAMEVDR</sequence>
<name>A0A9P8XZT6_9PEZI</name>
<evidence type="ECO:0000256" key="1">
    <source>
        <dbReference type="SAM" id="MobiDB-lite"/>
    </source>
</evidence>
<feature type="region of interest" description="Disordered" evidence="1">
    <location>
        <begin position="450"/>
        <end position="521"/>
    </location>
</feature>
<dbReference type="PANTHER" id="PTHR23225">
    <property type="entry name" value="ZINC FINGER PROTEIN"/>
    <property type="match status" value="1"/>
</dbReference>
<reference evidence="3" key="1">
    <citation type="journal article" date="2021" name="Nat. Commun.">
        <title>Genetic determinants of endophytism in the Arabidopsis root mycobiome.</title>
        <authorList>
            <person name="Mesny F."/>
            <person name="Miyauchi S."/>
            <person name="Thiergart T."/>
            <person name="Pickel B."/>
            <person name="Atanasova L."/>
            <person name="Karlsson M."/>
            <person name="Huettel B."/>
            <person name="Barry K.W."/>
            <person name="Haridas S."/>
            <person name="Chen C."/>
            <person name="Bauer D."/>
            <person name="Andreopoulos W."/>
            <person name="Pangilinan J."/>
            <person name="LaButti K."/>
            <person name="Riley R."/>
            <person name="Lipzen A."/>
            <person name="Clum A."/>
            <person name="Drula E."/>
            <person name="Henrissat B."/>
            <person name="Kohler A."/>
            <person name="Grigoriev I.V."/>
            <person name="Martin F.M."/>
            <person name="Hacquard S."/>
        </authorList>
    </citation>
    <scope>NUCLEOTIDE SEQUENCE</scope>
    <source>
        <strain evidence="3">MPI-CAGE-CH-0230</strain>
    </source>
</reference>
<dbReference type="RefSeq" id="XP_046009113.1">
    <property type="nucleotide sequence ID" value="XM_046154711.1"/>
</dbReference>
<feature type="compositionally biased region" description="Basic and acidic residues" evidence="1">
    <location>
        <begin position="507"/>
        <end position="521"/>
    </location>
</feature>
<evidence type="ECO:0000259" key="2">
    <source>
        <dbReference type="SMART" id="SM00355"/>
    </source>
</evidence>
<feature type="domain" description="C2H2-type" evidence="2">
    <location>
        <begin position="659"/>
        <end position="690"/>
    </location>
</feature>
<proteinExistence type="predicted"/>
<feature type="compositionally biased region" description="Basic residues" evidence="1">
    <location>
        <begin position="1"/>
        <end position="11"/>
    </location>
</feature>
<accession>A0A9P8XZT6</accession>